<dbReference type="Gene3D" id="3.30.420.40">
    <property type="match status" value="2"/>
</dbReference>
<reference evidence="3" key="1">
    <citation type="submission" date="2021-06" db="EMBL/GenBank/DDBJ databases">
        <authorList>
            <person name="Kallberg Y."/>
            <person name="Tangrot J."/>
            <person name="Rosling A."/>
        </authorList>
    </citation>
    <scope>NUCLEOTIDE SEQUENCE</scope>
    <source>
        <strain evidence="3">87-6 pot B 2015</strain>
    </source>
</reference>
<dbReference type="Proteomes" id="UP000789375">
    <property type="component" value="Unassembled WGS sequence"/>
</dbReference>
<evidence type="ECO:0000313" key="3">
    <source>
        <dbReference type="EMBL" id="CAG8692224.1"/>
    </source>
</evidence>
<keyword evidence="1" id="KW-0547">Nucleotide-binding</keyword>
<keyword evidence="4" id="KW-1185">Reference proteome</keyword>
<dbReference type="GO" id="GO:0140662">
    <property type="term" value="F:ATP-dependent protein folding chaperone"/>
    <property type="evidence" value="ECO:0007669"/>
    <property type="project" value="InterPro"/>
</dbReference>
<dbReference type="AlphaFoldDB" id="A0A9N9EY89"/>
<accession>A0A9N9EY89</accession>
<keyword evidence="2" id="KW-0067">ATP-binding</keyword>
<evidence type="ECO:0000313" key="4">
    <source>
        <dbReference type="Proteomes" id="UP000789375"/>
    </source>
</evidence>
<organism evidence="3 4">
    <name type="scientific">Funneliformis mosseae</name>
    <name type="common">Endomycorrhizal fungus</name>
    <name type="synonym">Glomus mosseae</name>
    <dbReference type="NCBI Taxonomy" id="27381"/>
    <lineage>
        <taxon>Eukaryota</taxon>
        <taxon>Fungi</taxon>
        <taxon>Fungi incertae sedis</taxon>
        <taxon>Mucoromycota</taxon>
        <taxon>Glomeromycotina</taxon>
        <taxon>Glomeromycetes</taxon>
        <taxon>Glomerales</taxon>
        <taxon>Glomeraceae</taxon>
        <taxon>Funneliformis</taxon>
    </lineage>
</organism>
<dbReference type="GO" id="GO:0005524">
    <property type="term" value="F:ATP binding"/>
    <property type="evidence" value="ECO:0007669"/>
    <property type="project" value="UniProtKB-KW"/>
</dbReference>
<evidence type="ECO:0000256" key="1">
    <source>
        <dbReference type="ARBA" id="ARBA00022741"/>
    </source>
</evidence>
<dbReference type="Pfam" id="PF00012">
    <property type="entry name" value="HSP70"/>
    <property type="match status" value="1"/>
</dbReference>
<name>A0A9N9EY89_FUNMO</name>
<evidence type="ECO:0000256" key="2">
    <source>
        <dbReference type="ARBA" id="ARBA00022840"/>
    </source>
</evidence>
<proteinExistence type="predicted"/>
<dbReference type="EMBL" id="CAJVPP010007871">
    <property type="protein sequence ID" value="CAG8692224.1"/>
    <property type="molecule type" value="Genomic_DNA"/>
</dbReference>
<feature type="non-terminal residue" evidence="3">
    <location>
        <position position="1"/>
    </location>
</feature>
<dbReference type="InterPro" id="IPR013126">
    <property type="entry name" value="Hsp_70_fam"/>
</dbReference>
<protein>
    <submittedName>
        <fullName evidence="3">13549_t:CDS:1</fullName>
    </submittedName>
</protein>
<sequence length="118" mass="13333">IEIDILEKRIHLNGSSFDVESVHFVRSHAVFNQRREHAFVVKSFLKLDFECTVLSILNEATAATIVYDLDKKALGELNVLIFNLGGASFNVTQLTIEEEIYEVKVTRSLEVKAKPAIK</sequence>
<comment type="caution">
    <text evidence="3">The sequence shown here is derived from an EMBL/GenBank/DDBJ whole genome shotgun (WGS) entry which is preliminary data.</text>
</comment>
<gene>
    <name evidence="3" type="ORF">FMOSSE_LOCUS13402</name>
</gene>